<dbReference type="EMBL" id="JACEGB010000391">
    <property type="protein sequence ID" value="MBC1192843.1"/>
    <property type="molecule type" value="Genomic_DNA"/>
</dbReference>
<evidence type="ECO:0000256" key="3">
    <source>
        <dbReference type="ARBA" id="ARBA00022692"/>
    </source>
</evidence>
<dbReference type="NCBIfam" id="TIGR02532">
    <property type="entry name" value="IV_pilin_GFxxxE"/>
    <property type="match status" value="1"/>
</dbReference>
<accession>A0A841UP75</accession>
<evidence type="ECO:0000256" key="6">
    <source>
        <dbReference type="SAM" id="Phobius"/>
    </source>
</evidence>
<keyword evidence="5 6" id="KW-0472">Membrane</keyword>
<dbReference type="GO" id="GO:0016020">
    <property type="term" value="C:membrane"/>
    <property type="evidence" value="ECO:0007669"/>
    <property type="project" value="UniProtKB-SubCell"/>
</dbReference>
<proteinExistence type="predicted"/>
<gene>
    <name evidence="7" type="ORF">H0902_19435</name>
</gene>
<dbReference type="InterPro" id="IPR012902">
    <property type="entry name" value="N_methyl_site"/>
</dbReference>
<evidence type="ECO:0000313" key="7">
    <source>
        <dbReference type="EMBL" id="MBC1192843.1"/>
    </source>
</evidence>
<evidence type="ECO:0000256" key="1">
    <source>
        <dbReference type="ARBA" id="ARBA00004167"/>
    </source>
</evidence>
<sequence length="170" mass="17873">MKYLLFSAIKSQAKKARGFTLIELLVVVILLGVLAAISLPNLFGQVAKGRQAEARAALGLINRAQQGYRYEKGTFATLSELSLEAATISLTFYNISEVGTPTPNAFGAAYELDALTPFADDIKNYAGASGQTAAGAYTGIVCEDETPLEDNVSTSNSAGVLSCVNGIEIN</sequence>
<keyword evidence="2" id="KW-0488">Methylation</keyword>
<evidence type="ECO:0000256" key="2">
    <source>
        <dbReference type="ARBA" id="ARBA00022481"/>
    </source>
</evidence>
<comment type="subcellular location">
    <subcellularLocation>
        <location evidence="1">Membrane</location>
        <topology evidence="1">Single-pass membrane protein</topology>
    </subcellularLocation>
</comment>
<dbReference type="Pfam" id="PF07963">
    <property type="entry name" value="N_methyl"/>
    <property type="match status" value="1"/>
</dbReference>
<dbReference type="AlphaFoldDB" id="A0A841UP75"/>
<dbReference type="Gene3D" id="3.30.700.10">
    <property type="entry name" value="Glycoprotein, Type 4 Pilin"/>
    <property type="match status" value="1"/>
</dbReference>
<dbReference type="SUPFAM" id="SSF54523">
    <property type="entry name" value="Pili subunits"/>
    <property type="match status" value="1"/>
</dbReference>
<keyword evidence="3 6" id="KW-0812">Transmembrane</keyword>
<dbReference type="RefSeq" id="WP_052278092.1">
    <property type="nucleotide sequence ID" value="NZ_JACEGB010000391.1"/>
</dbReference>
<dbReference type="Pfam" id="PF16734">
    <property type="entry name" value="Pilin_GH"/>
    <property type="match status" value="1"/>
</dbReference>
<evidence type="ECO:0000256" key="5">
    <source>
        <dbReference type="ARBA" id="ARBA00023136"/>
    </source>
</evidence>
<dbReference type="Proteomes" id="UP000551499">
    <property type="component" value="Unassembled WGS sequence"/>
</dbReference>
<dbReference type="InterPro" id="IPR045584">
    <property type="entry name" value="Pilin-like"/>
</dbReference>
<reference evidence="7 8" key="1">
    <citation type="submission" date="2020-07" db="EMBL/GenBank/DDBJ databases">
        <title>Genomes of two Microcystis aeruginosa (Cyanobacteria) strains from Florida (USA) with disparate toxicogenic potential.</title>
        <authorList>
            <person name="Lefler F.W."/>
            <person name="Barbosa M."/>
            <person name="Berthold D.E."/>
            <person name="Laughinghouse H.D. IV."/>
        </authorList>
    </citation>
    <scope>NUCLEOTIDE SEQUENCE [LARGE SCALE GENOMIC DNA]</scope>
    <source>
        <strain evidence="7 8">BLCCF108</strain>
    </source>
</reference>
<dbReference type="PANTHER" id="PTHR30093:SF44">
    <property type="entry name" value="TYPE II SECRETION SYSTEM CORE PROTEIN G"/>
    <property type="match status" value="1"/>
</dbReference>
<evidence type="ECO:0000313" key="8">
    <source>
        <dbReference type="Proteomes" id="UP000551499"/>
    </source>
</evidence>
<name>A0A841UP75_MICAE</name>
<feature type="transmembrane region" description="Helical" evidence="6">
    <location>
        <begin position="21"/>
        <end position="43"/>
    </location>
</feature>
<protein>
    <submittedName>
        <fullName evidence="7">Prepilin-type N-terminal cleavage/methylation domain-containing protein</fullName>
    </submittedName>
</protein>
<keyword evidence="4 6" id="KW-1133">Transmembrane helix</keyword>
<dbReference type="InterPro" id="IPR031975">
    <property type="entry name" value="Pilin_GH"/>
</dbReference>
<dbReference type="PROSITE" id="PS00409">
    <property type="entry name" value="PROKAR_NTER_METHYL"/>
    <property type="match status" value="1"/>
</dbReference>
<comment type="caution">
    <text evidence="7">The sequence shown here is derived from an EMBL/GenBank/DDBJ whole genome shotgun (WGS) entry which is preliminary data.</text>
</comment>
<organism evidence="7 8">
    <name type="scientific">Microcystis aeruginosa BLCC-F108</name>
    <dbReference type="NCBI Taxonomy" id="2755317"/>
    <lineage>
        <taxon>Bacteria</taxon>
        <taxon>Bacillati</taxon>
        <taxon>Cyanobacteriota</taxon>
        <taxon>Cyanophyceae</taxon>
        <taxon>Oscillatoriophycideae</taxon>
        <taxon>Chroococcales</taxon>
        <taxon>Microcystaceae</taxon>
        <taxon>Microcystis</taxon>
    </lineage>
</organism>
<evidence type="ECO:0000256" key="4">
    <source>
        <dbReference type="ARBA" id="ARBA00022989"/>
    </source>
</evidence>
<dbReference type="PANTHER" id="PTHR30093">
    <property type="entry name" value="GENERAL SECRETION PATHWAY PROTEIN G"/>
    <property type="match status" value="1"/>
</dbReference>